<keyword evidence="3" id="KW-1185">Reference proteome</keyword>
<evidence type="ECO:0000256" key="1">
    <source>
        <dbReference type="SAM" id="MobiDB-lite"/>
    </source>
</evidence>
<dbReference type="Gramene" id="PUZ51793">
    <property type="protein sequence ID" value="PUZ51793"/>
    <property type="gene ID" value="GQ55_6G218200"/>
</dbReference>
<reference evidence="2 3" key="1">
    <citation type="submission" date="2018-04" db="EMBL/GenBank/DDBJ databases">
        <title>WGS assembly of Panicum hallii var. hallii HAL2.</title>
        <authorList>
            <person name="Lovell J."/>
            <person name="Jenkins J."/>
            <person name="Lowry D."/>
            <person name="Mamidi S."/>
            <person name="Sreedasyam A."/>
            <person name="Weng X."/>
            <person name="Barry K."/>
            <person name="Bonette J."/>
            <person name="Campitelli B."/>
            <person name="Daum C."/>
            <person name="Gordon S."/>
            <person name="Gould B."/>
            <person name="Lipzen A."/>
            <person name="MacQueen A."/>
            <person name="Palacio-Mejia J."/>
            <person name="Plott C."/>
            <person name="Shakirov E."/>
            <person name="Shu S."/>
            <person name="Yoshinaga Y."/>
            <person name="Zane M."/>
            <person name="Rokhsar D."/>
            <person name="Grimwood J."/>
            <person name="Schmutz J."/>
            <person name="Juenger T."/>
        </authorList>
    </citation>
    <scope>NUCLEOTIDE SEQUENCE [LARGE SCALE GENOMIC DNA]</scope>
    <source>
        <strain evidence="3">cv. HAL2</strain>
    </source>
</reference>
<name>A0A2T7D8C7_9POAL</name>
<evidence type="ECO:0000313" key="3">
    <source>
        <dbReference type="Proteomes" id="UP000244336"/>
    </source>
</evidence>
<proteinExistence type="predicted"/>
<organism evidence="2 3">
    <name type="scientific">Panicum hallii var. hallii</name>
    <dbReference type="NCBI Taxonomy" id="1504633"/>
    <lineage>
        <taxon>Eukaryota</taxon>
        <taxon>Viridiplantae</taxon>
        <taxon>Streptophyta</taxon>
        <taxon>Embryophyta</taxon>
        <taxon>Tracheophyta</taxon>
        <taxon>Spermatophyta</taxon>
        <taxon>Magnoliopsida</taxon>
        <taxon>Liliopsida</taxon>
        <taxon>Poales</taxon>
        <taxon>Poaceae</taxon>
        <taxon>PACMAD clade</taxon>
        <taxon>Panicoideae</taxon>
        <taxon>Panicodae</taxon>
        <taxon>Paniceae</taxon>
        <taxon>Panicinae</taxon>
        <taxon>Panicum</taxon>
        <taxon>Panicum sect. Panicum</taxon>
    </lineage>
</organism>
<dbReference type="EMBL" id="CM009754">
    <property type="protein sequence ID" value="PUZ51793.1"/>
    <property type="molecule type" value="Genomic_DNA"/>
</dbReference>
<sequence length="147" mass="16113">MFRSCSEGLVIVDWIRLILTKQGLFHYCIYLLPVPKIRSGVDAIGSSQPIPGRSDEPITARTNLYKCLCLQEFNTSHLPDRVQDQVARLATPSQGVRQIAGPLTEGPGPTSRPGGLPAPRVACRCSPVGFDRQHGNTNHTGRRPLRS</sequence>
<dbReference type="Proteomes" id="UP000244336">
    <property type="component" value="Chromosome 6"/>
</dbReference>
<dbReference type="AlphaFoldDB" id="A0A2T7D8C7"/>
<accession>A0A2T7D8C7</accession>
<evidence type="ECO:0000313" key="2">
    <source>
        <dbReference type="EMBL" id="PUZ51793.1"/>
    </source>
</evidence>
<feature type="region of interest" description="Disordered" evidence="1">
    <location>
        <begin position="93"/>
        <end position="147"/>
    </location>
</feature>
<protein>
    <submittedName>
        <fullName evidence="2">Uncharacterized protein</fullName>
    </submittedName>
</protein>
<gene>
    <name evidence="2" type="ORF">GQ55_6G218200</name>
</gene>